<name>A0A1H8V2D0_9EURY</name>
<feature type="compositionally biased region" description="Pro residues" evidence="1">
    <location>
        <begin position="43"/>
        <end position="56"/>
    </location>
</feature>
<protein>
    <recommendedName>
        <fullName evidence="4">Zn-ribbon containing protein</fullName>
    </recommendedName>
</protein>
<proteinExistence type="predicted"/>
<evidence type="ECO:0000256" key="1">
    <source>
        <dbReference type="SAM" id="MobiDB-lite"/>
    </source>
</evidence>
<feature type="compositionally biased region" description="Low complexity" evidence="1">
    <location>
        <begin position="145"/>
        <end position="160"/>
    </location>
</feature>
<reference evidence="3" key="1">
    <citation type="submission" date="2016-10" db="EMBL/GenBank/DDBJ databases">
        <authorList>
            <person name="Varghese N."/>
            <person name="Submissions S."/>
        </authorList>
    </citation>
    <scope>NUCLEOTIDE SEQUENCE [LARGE SCALE GENOMIC DNA]</scope>
    <source>
        <strain evidence="3">IBRC-M 10043</strain>
    </source>
</reference>
<evidence type="ECO:0000313" key="2">
    <source>
        <dbReference type="EMBL" id="SEP09374.1"/>
    </source>
</evidence>
<dbReference type="OrthoDB" id="78050at2157"/>
<feature type="region of interest" description="Disordered" evidence="1">
    <location>
        <begin position="14"/>
        <end position="200"/>
    </location>
</feature>
<dbReference type="AlphaFoldDB" id="A0A1H8V2D0"/>
<evidence type="ECO:0008006" key="4">
    <source>
        <dbReference type="Google" id="ProtNLM"/>
    </source>
</evidence>
<dbReference type="InterPro" id="IPR018645">
    <property type="entry name" value="OapC-like"/>
</dbReference>
<gene>
    <name evidence="2" type="ORF">SAMN05216388_103237</name>
</gene>
<keyword evidence="3" id="KW-1185">Reference proteome</keyword>
<evidence type="ECO:0000313" key="3">
    <source>
        <dbReference type="Proteomes" id="UP000198775"/>
    </source>
</evidence>
<feature type="compositionally biased region" description="Basic and acidic residues" evidence="1">
    <location>
        <begin position="188"/>
        <end position="200"/>
    </location>
</feature>
<dbReference type="EMBL" id="FOCX01000032">
    <property type="protein sequence ID" value="SEP09374.1"/>
    <property type="molecule type" value="Genomic_DNA"/>
</dbReference>
<accession>A0A1H8V2D0</accession>
<dbReference type="Pfam" id="PF09845">
    <property type="entry name" value="OapC"/>
    <property type="match status" value="2"/>
</dbReference>
<dbReference type="RefSeq" id="WP_092663784.1">
    <property type="nucleotide sequence ID" value="NZ_FOCX01000032.1"/>
</dbReference>
<feature type="compositionally biased region" description="Low complexity" evidence="1">
    <location>
        <begin position="93"/>
        <end position="103"/>
    </location>
</feature>
<sequence length="249" mass="26105">MPHQCTNCGQVFDDGSKEMLSGCPDCGGNKFQFHASTEDVPAEPEPSAEPPDPPTPDSSVARTVGNAAATVRDLVGSSGSQSAGAPDDDPSSRDPAPADSIPSEPAPAPDRTPADAPASREDAAQADARSEVVNPDEIPAGSDSPTGTETPATDDTTATENVESDATGPSATPDPAGDAGGRVASEPSEDRPDLSELREELNDQFESIKVLSPGQYELNLMELYDREEYIIALQEDGRYTIQVPENWHD</sequence>
<dbReference type="Proteomes" id="UP000198775">
    <property type="component" value="Unassembled WGS sequence"/>
</dbReference>
<organism evidence="2 3">
    <name type="scientific">Halorientalis persicus</name>
    <dbReference type="NCBI Taxonomy" id="1367881"/>
    <lineage>
        <taxon>Archaea</taxon>
        <taxon>Methanobacteriati</taxon>
        <taxon>Methanobacteriota</taxon>
        <taxon>Stenosarchaea group</taxon>
        <taxon>Halobacteria</taxon>
        <taxon>Halobacteriales</taxon>
        <taxon>Haloarculaceae</taxon>
        <taxon>Halorientalis</taxon>
    </lineage>
</organism>